<evidence type="ECO:0000313" key="3">
    <source>
        <dbReference type="Proteomes" id="UP000822688"/>
    </source>
</evidence>
<name>A0A8T0HSA4_CERPU</name>
<keyword evidence="1" id="KW-0732">Signal</keyword>
<comment type="caution">
    <text evidence="2">The sequence shown here is derived from an EMBL/GenBank/DDBJ whole genome shotgun (WGS) entry which is preliminary data.</text>
</comment>
<protein>
    <recommendedName>
        <fullName evidence="4">Secreted protein</fullName>
    </recommendedName>
</protein>
<sequence length="72" mass="8196">MFFFYVCLVVLRISIWMSIFHSHANEIILNMKTKLVLLTSCSCIVLEKLKIPKKATMRVSALSTSEAQALFS</sequence>
<proteinExistence type="predicted"/>
<dbReference type="EMBL" id="CM026426">
    <property type="protein sequence ID" value="KAG0573716.1"/>
    <property type="molecule type" value="Genomic_DNA"/>
</dbReference>
<evidence type="ECO:0000256" key="1">
    <source>
        <dbReference type="SAM" id="SignalP"/>
    </source>
</evidence>
<dbReference type="Proteomes" id="UP000822688">
    <property type="component" value="Chromosome V"/>
</dbReference>
<gene>
    <name evidence="2" type="ORF">KC19_VG203200</name>
</gene>
<organism evidence="2 3">
    <name type="scientific">Ceratodon purpureus</name>
    <name type="common">Fire moss</name>
    <name type="synonym">Dicranum purpureum</name>
    <dbReference type="NCBI Taxonomy" id="3225"/>
    <lineage>
        <taxon>Eukaryota</taxon>
        <taxon>Viridiplantae</taxon>
        <taxon>Streptophyta</taxon>
        <taxon>Embryophyta</taxon>
        <taxon>Bryophyta</taxon>
        <taxon>Bryophytina</taxon>
        <taxon>Bryopsida</taxon>
        <taxon>Dicranidae</taxon>
        <taxon>Pseudoditrichales</taxon>
        <taxon>Ditrichaceae</taxon>
        <taxon>Ceratodon</taxon>
    </lineage>
</organism>
<keyword evidence="3" id="KW-1185">Reference proteome</keyword>
<feature type="signal peptide" evidence="1">
    <location>
        <begin position="1"/>
        <end position="24"/>
    </location>
</feature>
<dbReference type="AlphaFoldDB" id="A0A8T0HSA4"/>
<reference evidence="2" key="1">
    <citation type="submission" date="2020-06" db="EMBL/GenBank/DDBJ databases">
        <title>WGS assembly of Ceratodon purpureus strain R40.</title>
        <authorList>
            <person name="Carey S.B."/>
            <person name="Jenkins J."/>
            <person name="Shu S."/>
            <person name="Lovell J.T."/>
            <person name="Sreedasyam A."/>
            <person name="Maumus F."/>
            <person name="Tiley G.P."/>
            <person name="Fernandez-Pozo N."/>
            <person name="Barry K."/>
            <person name="Chen C."/>
            <person name="Wang M."/>
            <person name="Lipzen A."/>
            <person name="Daum C."/>
            <person name="Saski C.A."/>
            <person name="Payton A.C."/>
            <person name="Mcbreen J.C."/>
            <person name="Conrad R.E."/>
            <person name="Kollar L.M."/>
            <person name="Olsson S."/>
            <person name="Huttunen S."/>
            <person name="Landis J.B."/>
            <person name="Wickett N.J."/>
            <person name="Johnson M.G."/>
            <person name="Rensing S.A."/>
            <person name="Grimwood J."/>
            <person name="Schmutz J."/>
            <person name="Mcdaniel S.F."/>
        </authorList>
    </citation>
    <scope>NUCLEOTIDE SEQUENCE</scope>
    <source>
        <strain evidence="2">R40</strain>
    </source>
</reference>
<evidence type="ECO:0000313" key="2">
    <source>
        <dbReference type="EMBL" id="KAG0573716.1"/>
    </source>
</evidence>
<accession>A0A8T0HSA4</accession>
<feature type="non-terminal residue" evidence="2">
    <location>
        <position position="72"/>
    </location>
</feature>
<feature type="chain" id="PRO_5035894769" description="Secreted protein" evidence="1">
    <location>
        <begin position="25"/>
        <end position="72"/>
    </location>
</feature>
<evidence type="ECO:0008006" key="4">
    <source>
        <dbReference type="Google" id="ProtNLM"/>
    </source>
</evidence>